<dbReference type="PROSITE" id="PS51208">
    <property type="entry name" value="AUTOTRANSPORTER"/>
    <property type="match status" value="1"/>
</dbReference>
<evidence type="ECO:0000256" key="1">
    <source>
        <dbReference type="ARBA" id="ARBA00022670"/>
    </source>
</evidence>
<dbReference type="PROSITE" id="PS51892">
    <property type="entry name" value="SUBTILASE"/>
    <property type="match status" value="1"/>
</dbReference>
<dbReference type="InterPro" id="IPR036852">
    <property type="entry name" value="Peptidase_S8/S53_dom_sf"/>
</dbReference>
<dbReference type="InterPro" id="IPR036709">
    <property type="entry name" value="Autotransporte_beta_dom_sf"/>
</dbReference>
<dbReference type="RefSeq" id="WP_163460510.1">
    <property type="nucleotide sequence ID" value="NZ_JAAAMG010000001.1"/>
</dbReference>
<feature type="signal peptide" evidence="7">
    <location>
        <begin position="1"/>
        <end position="22"/>
    </location>
</feature>
<dbReference type="PANTHER" id="PTHR42884">
    <property type="entry name" value="PROPROTEIN CONVERTASE SUBTILISIN/KEXIN-RELATED"/>
    <property type="match status" value="1"/>
</dbReference>
<feature type="domain" description="Autotransporter" evidence="8">
    <location>
        <begin position="895"/>
        <end position="1167"/>
    </location>
</feature>
<dbReference type="PRINTS" id="PR00723">
    <property type="entry name" value="SUBTILISIN"/>
</dbReference>
<dbReference type="Proteomes" id="UP000469011">
    <property type="component" value="Unassembled WGS sequence"/>
</dbReference>
<dbReference type="Pfam" id="PF03797">
    <property type="entry name" value="Autotransporter"/>
    <property type="match status" value="1"/>
</dbReference>
<keyword evidence="10" id="KW-1185">Reference proteome</keyword>
<organism evidence="9 10">
    <name type="scientific">Jiella pacifica</name>
    <dbReference type="NCBI Taxonomy" id="2696469"/>
    <lineage>
        <taxon>Bacteria</taxon>
        <taxon>Pseudomonadati</taxon>
        <taxon>Pseudomonadota</taxon>
        <taxon>Alphaproteobacteria</taxon>
        <taxon>Hyphomicrobiales</taxon>
        <taxon>Aurantimonadaceae</taxon>
        <taxon>Jiella</taxon>
    </lineage>
</organism>
<evidence type="ECO:0000256" key="6">
    <source>
        <dbReference type="PROSITE-ProRule" id="PRU01240"/>
    </source>
</evidence>
<dbReference type="PROSITE" id="PS00138">
    <property type="entry name" value="SUBTILASE_SER"/>
    <property type="match status" value="1"/>
</dbReference>
<evidence type="ECO:0000259" key="8">
    <source>
        <dbReference type="PROSITE" id="PS51208"/>
    </source>
</evidence>
<keyword evidence="1 6" id="KW-0645">Protease</keyword>
<comment type="similarity">
    <text evidence="6">Belongs to the peptidase S8 family.</text>
</comment>
<comment type="caution">
    <text evidence="9">The sequence shown here is derived from an EMBL/GenBank/DDBJ whole genome shotgun (WGS) entry which is preliminary data.</text>
</comment>
<name>A0A6N9SUZ6_9HYPH</name>
<feature type="chain" id="PRO_5026689203" evidence="7">
    <location>
        <begin position="23"/>
        <end position="1167"/>
    </location>
</feature>
<dbReference type="InterPro" id="IPR015500">
    <property type="entry name" value="Peptidase_S8_subtilisin-rel"/>
</dbReference>
<dbReference type="GO" id="GO:0004252">
    <property type="term" value="F:serine-type endopeptidase activity"/>
    <property type="evidence" value="ECO:0007669"/>
    <property type="project" value="UniProtKB-UniRule"/>
</dbReference>
<dbReference type="InterPro" id="IPR023828">
    <property type="entry name" value="Peptidase_S8_Ser-AS"/>
</dbReference>
<proteinExistence type="inferred from homology"/>
<dbReference type="InterPro" id="IPR000209">
    <property type="entry name" value="Peptidase_S8/S53_dom"/>
</dbReference>
<evidence type="ECO:0000256" key="4">
    <source>
        <dbReference type="ARBA" id="ARBA00022825"/>
    </source>
</evidence>
<dbReference type="EMBL" id="JAAAMG010000001">
    <property type="protein sequence ID" value="NDW02870.1"/>
    <property type="molecule type" value="Genomic_DNA"/>
</dbReference>
<dbReference type="Pfam" id="PF00082">
    <property type="entry name" value="Peptidase_S8"/>
    <property type="match status" value="1"/>
</dbReference>
<feature type="active site" description="Charge relay system" evidence="5 6">
    <location>
        <position position="170"/>
    </location>
</feature>
<feature type="active site" description="Charge relay system" evidence="5 6">
    <location>
        <position position="237"/>
    </location>
</feature>
<dbReference type="InterPro" id="IPR022398">
    <property type="entry name" value="Peptidase_S8_His-AS"/>
</dbReference>
<dbReference type="Gene3D" id="2.40.128.130">
    <property type="entry name" value="Autotransporter beta-domain"/>
    <property type="match status" value="1"/>
</dbReference>
<protein>
    <submittedName>
        <fullName evidence="9">S8 family serine peptidase</fullName>
    </submittedName>
</protein>
<dbReference type="GO" id="GO:0005886">
    <property type="term" value="C:plasma membrane"/>
    <property type="evidence" value="ECO:0007669"/>
    <property type="project" value="TreeGrafter"/>
</dbReference>
<dbReference type="PROSITE" id="PS00137">
    <property type="entry name" value="SUBTILASE_HIS"/>
    <property type="match status" value="1"/>
</dbReference>
<dbReference type="CDD" id="cd04848">
    <property type="entry name" value="Peptidases_S8_Autotransporter_serine_protease_like"/>
    <property type="match status" value="1"/>
</dbReference>
<keyword evidence="3 6" id="KW-0378">Hydrolase</keyword>
<dbReference type="InterPro" id="IPR034061">
    <property type="entry name" value="Peptidases_S8_Autotransporter"/>
</dbReference>
<evidence type="ECO:0000313" key="9">
    <source>
        <dbReference type="EMBL" id="NDW02870.1"/>
    </source>
</evidence>
<keyword evidence="2 7" id="KW-0732">Signal</keyword>
<evidence type="ECO:0000313" key="10">
    <source>
        <dbReference type="Proteomes" id="UP000469011"/>
    </source>
</evidence>
<evidence type="ECO:0000256" key="2">
    <source>
        <dbReference type="ARBA" id="ARBA00022729"/>
    </source>
</evidence>
<dbReference type="SUPFAM" id="SSF103515">
    <property type="entry name" value="Autotransporter"/>
    <property type="match status" value="1"/>
</dbReference>
<evidence type="ECO:0000256" key="7">
    <source>
        <dbReference type="SAM" id="SignalP"/>
    </source>
</evidence>
<sequence>MRVETLCGTLLRTILAATTALVAPNMVRSAAAQPFAAVGLDVQPGDGAAIAKALAEAANHGERSLFASVIENTRLTPWRASAIFGAARAQAPALETKLQKASQAGLELATRARAAASATAGVPLPPGADASVPVDTLSEEDANFGWKMIGADMAARLGLTGAGVTVGTVDSGIDIRPDGTTHPELEGRVDPRSYSYLYWVNRHMTVEPNPDGSFDPAEIAALGDQEGVNGSMDVSGHGTHVAGIIGAAHDGVGMVGVAPGANLLAIAAVPANGFVTMPDGEPLIVEGEPLPWWQVQFCGTETFLTTVCNPKFPDGRSPTAEAIDYLASQADVRVSNGSFGPNFPEGSVTADVTETVQDGDALRNYVEAGKIWVAAAGNAYLDSPIQASNPDGLGLLPFISPENAGVLNEAGFPVIDDGGLGLDYSDLTPEALAAREAETGEALGRIVVVVAVDARKEISSYSNRCGVTAEWCLAAPGGDTDRDPNVPDPQRGILSSVPVDVAETEALPEGTGYDFYDGTSMAAPHVAGALAIMIEAYPYFTPGKLVDIMFETAEDLGAVGVDEIYGHGLMRLDRALSGPIAIDPNSTDDYVTDIPFDHQWLFDFASAGGMVKAGDGTLAVGREAAVAFAGRTSIEGGKFQVDGYYETAATDIGLDGTLGGTGVIASDVTVAGTLAPGNSPGTLAVAGNVTLTDTARTEIEVDGAGTGNGAGSYDRLVLLGNGATFAANGVLAPMLRGISAPATNAYTPPLGMPYSIVIAPDGQVTGSFDGIEQPNAGLLAGSRFDVVYGSKAVTLVATPSDYGDLAALGLSQSAAARAVGGALQSLRPVAGVRPSDEVAALLDPVYLAGADQLAAGLDASAGTIYVDAGHESLRSIGRFADTIGHHQGNALYETEDATSDPFWSAVIGSSVDVDNGGEGYDAKTGGFVLGAEGEVGGSFTGLQSVWLGGALSYTRTNLDDDHGSADLDSYQAAVYGSAKLDAFVLRGAVGFGHVEADLVRSTLVSSQSTSPDGNGGFAEINLGLPLASDVGVFLPSVGIGYRGFRRSSVSEDGAFGLDLAAKTFEEGYVTAGLAWQQSYLLNGMTLKPTVSVAYRGDFLDITDSQNASLIGAGFESAGENVGANALLASAGAELAFSDRLSAGLRYETEQRAHLSEHAVKFDFSLRW</sequence>
<gene>
    <name evidence="9" type="ORF">GTK09_00370</name>
</gene>
<dbReference type="SUPFAM" id="SSF52743">
    <property type="entry name" value="Subtilisin-like"/>
    <property type="match status" value="1"/>
</dbReference>
<evidence type="ECO:0000256" key="3">
    <source>
        <dbReference type="ARBA" id="ARBA00022801"/>
    </source>
</evidence>
<dbReference type="PANTHER" id="PTHR42884:SF14">
    <property type="entry name" value="NEUROENDOCRINE CONVERTASE 1"/>
    <property type="match status" value="1"/>
</dbReference>
<dbReference type="SMART" id="SM00869">
    <property type="entry name" value="Autotransporter"/>
    <property type="match status" value="1"/>
</dbReference>
<evidence type="ECO:0000256" key="5">
    <source>
        <dbReference type="PIRSR" id="PIRSR615500-1"/>
    </source>
</evidence>
<dbReference type="Gene3D" id="3.40.50.200">
    <property type="entry name" value="Peptidase S8/S53 domain"/>
    <property type="match status" value="1"/>
</dbReference>
<feature type="active site" description="Charge relay system" evidence="5 6">
    <location>
        <position position="520"/>
    </location>
</feature>
<dbReference type="GO" id="GO:0016485">
    <property type="term" value="P:protein processing"/>
    <property type="evidence" value="ECO:0007669"/>
    <property type="project" value="TreeGrafter"/>
</dbReference>
<reference evidence="9 10" key="1">
    <citation type="submission" date="2020-01" db="EMBL/GenBank/DDBJ databases">
        <title>Jiella pacifica sp. nov.</title>
        <authorList>
            <person name="Xue Z."/>
            <person name="Zhu S."/>
            <person name="Chen J."/>
            <person name="Yang J."/>
        </authorList>
    </citation>
    <scope>NUCLEOTIDE SEQUENCE [LARGE SCALE GENOMIC DNA]</scope>
    <source>
        <strain evidence="9 10">40Bstr34</strain>
    </source>
</reference>
<accession>A0A6N9SUZ6</accession>
<dbReference type="AlphaFoldDB" id="A0A6N9SUZ6"/>
<keyword evidence="4 6" id="KW-0720">Serine protease</keyword>
<dbReference type="InterPro" id="IPR005546">
    <property type="entry name" value="Autotransporte_beta"/>
</dbReference>